<dbReference type="PANTHER" id="PTHR43808:SF31">
    <property type="entry name" value="N-ACETYL-L-CITRULLINE DEACETYLASE"/>
    <property type="match status" value="1"/>
</dbReference>
<evidence type="ECO:0000256" key="7">
    <source>
        <dbReference type="ARBA" id="ARBA00022801"/>
    </source>
</evidence>
<organism evidence="11 12">
    <name type="scientific">Dongia sedimenti</name>
    <dbReference type="NCBI Taxonomy" id="3064282"/>
    <lineage>
        <taxon>Bacteria</taxon>
        <taxon>Pseudomonadati</taxon>
        <taxon>Pseudomonadota</taxon>
        <taxon>Alphaproteobacteria</taxon>
        <taxon>Rhodospirillales</taxon>
        <taxon>Dongiaceae</taxon>
        <taxon>Dongia</taxon>
    </lineage>
</organism>
<dbReference type="Pfam" id="PF01546">
    <property type="entry name" value="Peptidase_M20"/>
    <property type="match status" value="1"/>
</dbReference>
<keyword evidence="8" id="KW-0862">Zinc</keyword>
<keyword evidence="7 11" id="KW-0378">Hydrolase</keyword>
<protein>
    <submittedName>
        <fullName evidence="11">Acetylornithine deacetylase</fullName>
        <ecNumber evidence="11">3.5.1.16</ecNumber>
    </submittedName>
</protein>
<dbReference type="NCBIfam" id="NF005710">
    <property type="entry name" value="PRK07522.1"/>
    <property type="match status" value="1"/>
</dbReference>
<dbReference type="Gene3D" id="3.40.630.10">
    <property type="entry name" value="Zn peptidases"/>
    <property type="match status" value="1"/>
</dbReference>
<dbReference type="InterPro" id="IPR001261">
    <property type="entry name" value="ArgE/DapE_CS"/>
</dbReference>
<proteinExistence type="inferred from homology"/>
<dbReference type="NCBIfam" id="TIGR01892">
    <property type="entry name" value="AcOrn-deacetyl"/>
    <property type="match status" value="1"/>
</dbReference>
<dbReference type="InterPro" id="IPR010169">
    <property type="entry name" value="AcOrn-deacetyl"/>
</dbReference>
<comment type="cofactor">
    <cofactor evidence="1">
        <name>Zn(2+)</name>
        <dbReference type="ChEBI" id="CHEBI:29105"/>
    </cofactor>
</comment>
<dbReference type="InterPro" id="IPR002933">
    <property type="entry name" value="Peptidase_M20"/>
</dbReference>
<accession>A0ABU0YEK6</accession>
<evidence type="ECO:0000313" key="11">
    <source>
        <dbReference type="EMBL" id="MDQ7246144.1"/>
    </source>
</evidence>
<keyword evidence="3" id="KW-0963">Cytoplasm</keyword>
<dbReference type="Proteomes" id="UP001230156">
    <property type="component" value="Unassembled WGS sequence"/>
</dbReference>
<dbReference type="PROSITE" id="PS00759">
    <property type="entry name" value="ARGE_DAPE_CPG2_2"/>
    <property type="match status" value="1"/>
</dbReference>
<evidence type="ECO:0000256" key="8">
    <source>
        <dbReference type="ARBA" id="ARBA00022833"/>
    </source>
</evidence>
<evidence type="ECO:0000259" key="10">
    <source>
        <dbReference type="Pfam" id="PF07687"/>
    </source>
</evidence>
<gene>
    <name evidence="11" type="primary">argE</name>
    <name evidence="11" type="ORF">Q8A70_00640</name>
</gene>
<sequence>MTALLRPATEILEKLVGFDTVSRNSNLALIEWIARHLAGQGVAATVLKSPDGTKANLFASIGPRTDGGIVLSGHTDVVPVDGQIWLRDPFRMTSENGRYYGRGTTDMKGYIACVLALVPQLLQARLKRPVHFAFSYDEEVGCFGAHGLVDHIKAAGIRPHMAFIGEPTRMQVVNGHKGSCGMLTSITGRSCHSSRTDLGANAIYAAMDVVAVLRRRAEALEADPSDTMFDPPYTTVSVGVLNSGTARNAVPGDATIQWDIRATRPGMLDPIRQELDAEVRGRILPALRARHAGAEIATETIYDVPPLTPEPDAEAEVLAKRLAGTNDATTAPYGSEAGIFQQAGIPTIICGPGDIAQAHIADEWIEVSELESCLGFLARLVKHESAS</sequence>
<evidence type="ECO:0000256" key="1">
    <source>
        <dbReference type="ARBA" id="ARBA00001947"/>
    </source>
</evidence>
<evidence type="ECO:0000313" key="12">
    <source>
        <dbReference type="Proteomes" id="UP001230156"/>
    </source>
</evidence>
<evidence type="ECO:0000256" key="3">
    <source>
        <dbReference type="ARBA" id="ARBA00022490"/>
    </source>
</evidence>
<reference evidence="12" key="1">
    <citation type="submission" date="2023-08" db="EMBL/GenBank/DDBJ databases">
        <title>Rhodospirillaceae gen. nov., a novel taxon isolated from the Yangtze River Yuezi River estuary sludge.</title>
        <authorList>
            <person name="Ruan L."/>
        </authorList>
    </citation>
    <scope>NUCLEOTIDE SEQUENCE [LARGE SCALE GENOMIC DNA]</scope>
    <source>
        <strain evidence="12">R-7</strain>
    </source>
</reference>
<dbReference type="EC" id="3.5.1.16" evidence="11"/>
<dbReference type="RefSeq" id="WP_379953515.1">
    <property type="nucleotide sequence ID" value="NZ_JAUYVI010000001.1"/>
</dbReference>
<dbReference type="InterPro" id="IPR011650">
    <property type="entry name" value="Peptidase_M20_dimer"/>
</dbReference>
<keyword evidence="4" id="KW-0055">Arginine biosynthesis</keyword>
<dbReference type="InterPro" id="IPR036264">
    <property type="entry name" value="Bact_exopeptidase_dim_dom"/>
</dbReference>
<keyword evidence="6" id="KW-0479">Metal-binding</keyword>
<dbReference type="CDD" id="cd03894">
    <property type="entry name" value="M20_ArgE"/>
    <property type="match status" value="1"/>
</dbReference>
<evidence type="ECO:0000256" key="4">
    <source>
        <dbReference type="ARBA" id="ARBA00022571"/>
    </source>
</evidence>
<evidence type="ECO:0000256" key="5">
    <source>
        <dbReference type="ARBA" id="ARBA00022605"/>
    </source>
</evidence>
<keyword evidence="12" id="KW-1185">Reference proteome</keyword>
<keyword evidence="9" id="KW-0170">Cobalt</keyword>
<dbReference type="SUPFAM" id="SSF55031">
    <property type="entry name" value="Bacterial exopeptidase dimerisation domain"/>
    <property type="match status" value="1"/>
</dbReference>
<evidence type="ECO:0000256" key="6">
    <source>
        <dbReference type="ARBA" id="ARBA00022723"/>
    </source>
</evidence>
<dbReference type="Gene3D" id="3.30.70.360">
    <property type="match status" value="1"/>
</dbReference>
<evidence type="ECO:0000256" key="2">
    <source>
        <dbReference type="ARBA" id="ARBA00005691"/>
    </source>
</evidence>
<dbReference type="GO" id="GO:0008777">
    <property type="term" value="F:acetylornithine deacetylase activity"/>
    <property type="evidence" value="ECO:0007669"/>
    <property type="project" value="UniProtKB-EC"/>
</dbReference>
<evidence type="ECO:0000256" key="9">
    <source>
        <dbReference type="ARBA" id="ARBA00023285"/>
    </source>
</evidence>
<dbReference type="InterPro" id="IPR050072">
    <property type="entry name" value="Peptidase_M20A"/>
</dbReference>
<dbReference type="SUPFAM" id="SSF53187">
    <property type="entry name" value="Zn-dependent exopeptidases"/>
    <property type="match status" value="1"/>
</dbReference>
<keyword evidence="5" id="KW-0028">Amino-acid biosynthesis</keyword>
<name>A0ABU0YEK6_9PROT</name>
<dbReference type="PANTHER" id="PTHR43808">
    <property type="entry name" value="ACETYLORNITHINE DEACETYLASE"/>
    <property type="match status" value="1"/>
</dbReference>
<feature type="domain" description="Peptidase M20 dimerisation" evidence="10">
    <location>
        <begin position="174"/>
        <end position="279"/>
    </location>
</feature>
<dbReference type="Pfam" id="PF07687">
    <property type="entry name" value="M20_dimer"/>
    <property type="match status" value="1"/>
</dbReference>
<dbReference type="EMBL" id="JAUYVI010000001">
    <property type="protein sequence ID" value="MDQ7246144.1"/>
    <property type="molecule type" value="Genomic_DNA"/>
</dbReference>
<comment type="caution">
    <text evidence="11">The sequence shown here is derived from an EMBL/GenBank/DDBJ whole genome shotgun (WGS) entry which is preliminary data.</text>
</comment>
<comment type="similarity">
    <text evidence="2">Belongs to the peptidase M20A family. ArgE subfamily.</text>
</comment>